<dbReference type="SUPFAM" id="SSF52540">
    <property type="entry name" value="P-loop containing nucleoside triphosphate hydrolases"/>
    <property type="match status" value="1"/>
</dbReference>
<dbReference type="GO" id="GO:0003677">
    <property type="term" value="F:DNA binding"/>
    <property type="evidence" value="ECO:0007669"/>
    <property type="project" value="UniProtKB-KW"/>
</dbReference>
<sequence length="864" mass="97403">MSFGFDELQTVLGIWPVATDWSEKADDSLLERIFQLLSAAQAQPSDITWHADLQPLLRHVLLRASDGAGKNMRLRVPAGRGWPDRASWTAHGVEAMEAGPTAYLLTAREWHPEWLGSGEHGVFADTFSDKKVRRMVHCEVDPFIHDGTGFTNYSSPGQREAVRAAFLIPEGDTLMVNLPTGSGKSLVGQAPALVNKEDGHLTIFVVPTVALALDQERAMQQLFRSNGPSRPDWPLAWYGGLSKEKRAEIRQRLRNGTQRILFTSPEALTTSLLRVVSDATTDGMLRYFVIDEAHLVTQWGDEFRPSFQALAGLRHSLLRLAPRGFRTLLMSATFTDETVETLASLFGPPERVQMVSAVHLRPEPQYWFYKAASTYEKQERVLEALRHAPRPFILYVTKREEIASWNTVLRSRGGLRRLATFDGGTPDRERQRIILEWAANRLDGIVATSAFGVGLDKTDVRTVIHATIPETLDRFYQEVGRGGRDGKSSVSLLVFDDTDWALPERLAKPKIISDELGFSRWKAMYLSRQPTTEEDLWGINIDAVREGLPGGSEHNVNWNMRTLILMARAGLITLELEVNRDEQDTEPGEDASSMLAAMANVRVRIRNDGHLISKVWEDAIRASRNKTLEAAERNLQMMRKLLPRSSGLDQQIGQEVGATLTQLYRIRSLRWPVQVTQVCGGCPADRFDTEDRRHYAEPVVVPVSRVLSSSADAWRKNFPWVDPAFAYVFYDESRPRDGVRQAILQFARWLVQSCGVRELAAHPESPLVCLPEWTRLYQFARDRVLLNRSVLDSDLEPYSPLARLTVLEPDSSPELIMDTQMLQRPFHVVLLPLGMPDPGNSLRRLADVTPNALYLEKLIQVITQ</sequence>
<keyword evidence="7" id="KW-0347">Helicase</keyword>
<dbReference type="Pfam" id="PF00271">
    <property type="entry name" value="Helicase_C"/>
    <property type="match status" value="1"/>
</dbReference>
<dbReference type="InterPro" id="IPR001650">
    <property type="entry name" value="Helicase_C-like"/>
</dbReference>
<dbReference type="InterPro" id="IPR014001">
    <property type="entry name" value="Helicase_ATP-bd"/>
</dbReference>
<keyword evidence="7" id="KW-0378">Hydrolase</keyword>
<dbReference type="GO" id="GO:0005694">
    <property type="term" value="C:chromosome"/>
    <property type="evidence" value="ECO:0007669"/>
    <property type="project" value="TreeGrafter"/>
</dbReference>
<dbReference type="GO" id="GO:0000724">
    <property type="term" value="P:double-strand break repair via homologous recombination"/>
    <property type="evidence" value="ECO:0007669"/>
    <property type="project" value="TreeGrafter"/>
</dbReference>
<reference evidence="7 8" key="1">
    <citation type="submission" date="2016-10" db="EMBL/GenBank/DDBJ databases">
        <authorList>
            <person name="de Groot N.N."/>
        </authorList>
    </citation>
    <scope>NUCLEOTIDE SEQUENCE [LARGE SCALE GENOMIC DNA]</scope>
    <source>
        <strain evidence="7 8">ICMP 14252</strain>
    </source>
</reference>
<evidence type="ECO:0000259" key="6">
    <source>
        <dbReference type="PROSITE" id="PS51194"/>
    </source>
</evidence>
<evidence type="ECO:0000313" key="8">
    <source>
        <dbReference type="Proteomes" id="UP000182902"/>
    </source>
</evidence>
<organism evidence="7 8">
    <name type="scientific">Pseudomonas salomonii</name>
    <dbReference type="NCBI Taxonomy" id="191391"/>
    <lineage>
        <taxon>Bacteria</taxon>
        <taxon>Pseudomonadati</taxon>
        <taxon>Pseudomonadota</taxon>
        <taxon>Gammaproteobacteria</taxon>
        <taxon>Pseudomonadales</taxon>
        <taxon>Pseudomonadaceae</taxon>
        <taxon>Pseudomonas</taxon>
    </lineage>
</organism>
<gene>
    <name evidence="7" type="ORF">SAMN05216247_112230</name>
</gene>
<keyword evidence="2" id="KW-0067">ATP-binding</keyword>
<keyword evidence="1" id="KW-0547">Nucleotide-binding</keyword>
<dbReference type="GO" id="GO:0009378">
    <property type="term" value="F:four-way junction helicase activity"/>
    <property type="evidence" value="ECO:0007669"/>
    <property type="project" value="TreeGrafter"/>
</dbReference>
<name>A0A1H3U242_9PSED</name>
<keyword evidence="4" id="KW-0413">Isomerase</keyword>
<dbReference type="InterPro" id="IPR011545">
    <property type="entry name" value="DEAD/DEAH_box_helicase_dom"/>
</dbReference>
<evidence type="ECO:0000256" key="1">
    <source>
        <dbReference type="ARBA" id="ARBA00022741"/>
    </source>
</evidence>
<evidence type="ECO:0000256" key="4">
    <source>
        <dbReference type="ARBA" id="ARBA00023235"/>
    </source>
</evidence>
<dbReference type="PROSITE" id="PS51194">
    <property type="entry name" value="HELICASE_CTER"/>
    <property type="match status" value="1"/>
</dbReference>
<accession>A0A1H3U242</accession>
<evidence type="ECO:0000256" key="3">
    <source>
        <dbReference type="ARBA" id="ARBA00023125"/>
    </source>
</evidence>
<dbReference type="SMART" id="SM00487">
    <property type="entry name" value="DEXDc"/>
    <property type="match status" value="1"/>
</dbReference>
<dbReference type="SMART" id="SM00490">
    <property type="entry name" value="HELICc"/>
    <property type="match status" value="1"/>
</dbReference>
<dbReference type="PANTHER" id="PTHR13710">
    <property type="entry name" value="DNA HELICASE RECQ FAMILY MEMBER"/>
    <property type="match status" value="1"/>
</dbReference>
<dbReference type="AlphaFoldDB" id="A0A1H3U242"/>
<dbReference type="GO" id="GO:0005737">
    <property type="term" value="C:cytoplasm"/>
    <property type="evidence" value="ECO:0007669"/>
    <property type="project" value="TreeGrafter"/>
</dbReference>
<proteinExistence type="predicted"/>
<feature type="domain" description="Helicase ATP-binding" evidence="5">
    <location>
        <begin position="165"/>
        <end position="352"/>
    </location>
</feature>
<evidence type="ECO:0000313" key="7">
    <source>
        <dbReference type="EMBL" id="SDZ56397.1"/>
    </source>
</evidence>
<dbReference type="PROSITE" id="PS51192">
    <property type="entry name" value="HELICASE_ATP_BIND_1"/>
    <property type="match status" value="1"/>
</dbReference>
<dbReference type="NCBIfam" id="NF041063">
    <property type="entry name" value="DpdF"/>
    <property type="match status" value="1"/>
</dbReference>
<dbReference type="Pfam" id="PF00270">
    <property type="entry name" value="DEAD"/>
    <property type="match status" value="1"/>
</dbReference>
<dbReference type="GO" id="GO:0005524">
    <property type="term" value="F:ATP binding"/>
    <property type="evidence" value="ECO:0007669"/>
    <property type="project" value="UniProtKB-KW"/>
</dbReference>
<dbReference type="InterPro" id="IPR027417">
    <property type="entry name" value="P-loop_NTPase"/>
</dbReference>
<dbReference type="RefSeq" id="WP_069786634.1">
    <property type="nucleotide sequence ID" value="NZ_FNOX01000012.1"/>
</dbReference>
<evidence type="ECO:0000259" key="5">
    <source>
        <dbReference type="PROSITE" id="PS51192"/>
    </source>
</evidence>
<dbReference type="PANTHER" id="PTHR13710:SF153">
    <property type="entry name" value="RECQ-LIKE DNA HELICASE BLM"/>
    <property type="match status" value="1"/>
</dbReference>
<protein>
    <submittedName>
        <fullName evidence="7">Helicase conserved C-terminal domain-containing protein</fullName>
    </submittedName>
</protein>
<feature type="domain" description="Helicase C-terminal" evidence="6">
    <location>
        <begin position="377"/>
        <end position="537"/>
    </location>
</feature>
<dbReference type="EMBL" id="FNOX01000012">
    <property type="protein sequence ID" value="SDZ56397.1"/>
    <property type="molecule type" value="Genomic_DNA"/>
</dbReference>
<dbReference type="GO" id="GO:0043138">
    <property type="term" value="F:3'-5' DNA helicase activity"/>
    <property type="evidence" value="ECO:0007669"/>
    <property type="project" value="TreeGrafter"/>
</dbReference>
<dbReference type="Gene3D" id="3.40.50.300">
    <property type="entry name" value="P-loop containing nucleotide triphosphate hydrolases"/>
    <property type="match status" value="2"/>
</dbReference>
<keyword evidence="3" id="KW-0238">DNA-binding</keyword>
<dbReference type="Proteomes" id="UP000182902">
    <property type="component" value="Unassembled WGS sequence"/>
</dbReference>
<evidence type="ECO:0000256" key="2">
    <source>
        <dbReference type="ARBA" id="ARBA00022840"/>
    </source>
</evidence>